<name>A0A0R1S6A2_9LACO</name>
<evidence type="ECO:0000256" key="1">
    <source>
        <dbReference type="SAM" id="Phobius"/>
    </source>
</evidence>
<sequence length="257" mass="29112">MITLIKEESFKLLHKRSTPAITIILLVLMTAFGVLAKSYPKFYSPRTLFVQSFTGDSWVVLFMIAACSSIIAMEFQYGTIKEVLYRKYYRGQILVSKWLTMLIYSIYLFALVFVYSLILKFVLFNNTFDLGRKYGAEHSVFTSFSYTLIGDFVGLWLILSLVLLLANIFKSSAAAISVGIIGYFALGVIAGLMTLAIQKWNWLKWNPLNMMNLSGQMNTPSMSKVTMLSTPELAWGSLAYTAIFLAISYVVFKRRSV</sequence>
<feature type="transmembrane region" description="Helical" evidence="1">
    <location>
        <begin position="98"/>
        <end position="124"/>
    </location>
</feature>
<dbReference type="STRING" id="1423739.FC85_GL001410"/>
<evidence type="ECO:0000313" key="2">
    <source>
        <dbReference type="EMBL" id="KRL64137.1"/>
    </source>
</evidence>
<dbReference type="PATRIC" id="fig|1423739.3.peg.1474"/>
<dbReference type="PANTHER" id="PTHR37305:SF1">
    <property type="entry name" value="MEMBRANE PROTEIN"/>
    <property type="match status" value="1"/>
</dbReference>
<reference evidence="2 3" key="1">
    <citation type="journal article" date="2015" name="Genome Announc.">
        <title>Expanding the biotechnology potential of lactobacilli through comparative genomics of 213 strains and associated genera.</title>
        <authorList>
            <person name="Sun Z."/>
            <person name="Harris H.M."/>
            <person name="McCann A."/>
            <person name="Guo C."/>
            <person name="Argimon S."/>
            <person name="Zhang W."/>
            <person name="Yang X."/>
            <person name="Jeffery I.B."/>
            <person name="Cooney J.C."/>
            <person name="Kagawa T.F."/>
            <person name="Liu W."/>
            <person name="Song Y."/>
            <person name="Salvetti E."/>
            <person name="Wrobel A."/>
            <person name="Rasinkangas P."/>
            <person name="Parkhill J."/>
            <person name="Rea M.C."/>
            <person name="O'Sullivan O."/>
            <person name="Ritari J."/>
            <person name="Douillard F.P."/>
            <person name="Paul Ross R."/>
            <person name="Yang R."/>
            <person name="Briner A.E."/>
            <person name="Felis G.E."/>
            <person name="de Vos W.M."/>
            <person name="Barrangou R."/>
            <person name="Klaenhammer T.R."/>
            <person name="Caufield P.W."/>
            <person name="Cui Y."/>
            <person name="Zhang H."/>
            <person name="O'Toole P.W."/>
        </authorList>
    </citation>
    <scope>NUCLEOTIDE SEQUENCE [LARGE SCALE GENOMIC DNA]</scope>
    <source>
        <strain evidence="2 3">DSM 14421</strain>
    </source>
</reference>
<keyword evidence="1" id="KW-1133">Transmembrane helix</keyword>
<keyword evidence="1" id="KW-0812">Transmembrane</keyword>
<dbReference type="PANTHER" id="PTHR37305">
    <property type="entry name" value="INTEGRAL MEMBRANE PROTEIN-RELATED"/>
    <property type="match status" value="1"/>
</dbReference>
<dbReference type="Proteomes" id="UP000052013">
    <property type="component" value="Unassembled WGS sequence"/>
</dbReference>
<dbReference type="Pfam" id="PF12730">
    <property type="entry name" value="ABC2_membrane_4"/>
    <property type="match status" value="1"/>
</dbReference>
<evidence type="ECO:0000313" key="3">
    <source>
        <dbReference type="Proteomes" id="UP000052013"/>
    </source>
</evidence>
<dbReference type="AlphaFoldDB" id="A0A0R1S6A2"/>
<evidence type="ECO:0008006" key="4">
    <source>
        <dbReference type="Google" id="ProtNLM"/>
    </source>
</evidence>
<feature type="transmembrane region" description="Helical" evidence="1">
    <location>
        <begin position="20"/>
        <end position="39"/>
    </location>
</feature>
<protein>
    <recommendedName>
        <fullName evidence="4">ABC superfamily ATP binding cassette transporter, membrane protein</fullName>
    </recommendedName>
</protein>
<organism evidence="2 3">
    <name type="scientific">Lentilactobacillus diolivorans DSM 14421</name>
    <dbReference type="NCBI Taxonomy" id="1423739"/>
    <lineage>
        <taxon>Bacteria</taxon>
        <taxon>Bacillati</taxon>
        <taxon>Bacillota</taxon>
        <taxon>Bacilli</taxon>
        <taxon>Lactobacillales</taxon>
        <taxon>Lactobacillaceae</taxon>
        <taxon>Lentilactobacillus</taxon>
    </lineage>
</organism>
<feature type="transmembrane region" description="Helical" evidence="1">
    <location>
        <begin position="233"/>
        <end position="252"/>
    </location>
</feature>
<keyword evidence="1" id="KW-0472">Membrane</keyword>
<accession>A0A0R1S6A2</accession>
<dbReference type="RefSeq" id="WP_057865829.1">
    <property type="nucleotide sequence ID" value="NZ_AZEY01000098.1"/>
</dbReference>
<gene>
    <name evidence="2" type="ORF">FC85_GL001410</name>
</gene>
<feature type="transmembrane region" description="Helical" evidence="1">
    <location>
        <begin position="173"/>
        <end position="197"/>
    </location>
</feature>
<feature type="transmembrane region" description="Helical" evidence="1">
    <location>
        <begin position="144"/>
        <end position="166"/>
    </location>
</feature>
<dbReference type="EMBL" id="AZEY01000098">
    <property type="protein sequence ID" value="KRL64137.1"/>
    <property type="molecule type" value="Genomic_DNA"/>
</dbReference>
<feature type="transmembrane region" description="Helical" evidence="1">
    <location>
        <begin position="59"/>
        <end position="77"/>
    </location>
</feature>
<proteinExistence type="predicted"/>
<comment type="caution">
    <text evidence="2">The sequence shown here is derived from an EMBL/GenBank/DDBJ whole genome shotgun (WGS) entry which is preliminary data.</text>
</comment>